<dbReference type="Proteomes" id="UP000182624">
    <property type="component" value="Unassembled WGS sequence"/>
</dbReference>
<dbReference type="SUPFAM" id="SSF53448">
    <property type="entry name" value="Nucleotide-diphospho-sugar transferases"/>
    <property type="match status" value="1"/>
</dbReference>
<dbReference type="PANTHER" id="PTHR22916">
    <property type="entry name" value="GLYCOSYLTRANSFERASE"/>
    <property type="match status" value="1"/>
</dbReference>
<name>A0A1I5PHA6_9FIRM</name>
<dbReference type="AlphaFoldDB" id="A0A1I5PHA6"/>
<feature type="domain" description="Glycosyltransferase 2-like" evidence="1">
    <location>
        <begin position="3"/>
        <end position="133"/>
    </location>
</feature>
<evidence type="ECO:0000313" key="2">
    <source>
        <dbReference type="EMBL" id="SFP33439.1"/>
    </source>
</evidence>
<gene>
    <name evidence="2" type="ORF">SAMN04487928_1014</name>
</gene>
<organism evidence="2 3">
    <name type="scientific">Butyrivibrio proteoclasticus</name>
    <dbReference type="NCBI Taxonomy" id="43305"/>
    <lineage>
        <taxon>Bacteria</taxon>
        <taxon>Bacillati</taxon>
        <taxon>Bacillota</taxon>
        <taxon>Clostridia</taxon>
        <taxon>Lachnospirales</taxon>
        <taxon>Lachnospiraceae</taxon>
        <taxon>Butyrivibrio</taxon>
    </lineage>
</organism>
<evidence type="ECO:0000313" key="3">
    <source>
        <dbReference type="Proteomes" id="UP000182624"/>
    </source>
</evidence>
<keyword evidence="3" id="KW-1185">Reference proteome</keyword>
<evidence type="ECO:0000259" key="1">
    <source>
        <dbReference type="Pfam" id="PF00535"/>
    </source>
</evidence>
<dbReference type="InterPro" id="IPR029044">
    <property type="entry name" value="Nucleotide-diphossugar_trans"/>
</dbReference>
<dbReference type="InterPro" id="IPR001173">
    <property type="entry name" value="Glyco_trans_2-like"/>
</dbReference>
<protein>
    <submittedName>
        <fullName evidence="2">Teichuronic acid biosynthesis glycosyltransferase TuaG</fullName>
    </submittedName>
</protein>
<dbReference type="EMBL" id="FOXO01000001">
    <property type="protein sequence ID" value="SFP33439.1"/>
    <property type="molecule type" value="Genomic_DNA"/>
</dbReference>
<dbReference type="OrthoDB" id="9785185at2"/>
<dbReference type="PANTHER" id="PTHR22916:SF3">
    <property type="entry name" value="UDP-GLCNAC:BETAGAL BETA-1,3-N-ACETYLGLUCOSAMINYLTRANSFERASE-LIKE PROTEIN 1"/>
    <property type="match status" value="1"/>
</dbReference>
<keyword evidence="2" id="KW-0808">Transferase</keyword>
<sequence length="249" mass="28362">MVSIVVPVYNAKKYIKDCIDMVCAQTYKDWELILVDDASKDGSADYIEELISSMGKRIRLIRKEKNEGAAAARNTGIDASAGRYIAFLDADDVWKPDKLEKEIAFMEETGAAFAFHSYEFGDENARPTGKVVKVPKELTFRKALSRTIIFTTTVMFDTEKIDMEIIHMPQVPSEDTATWWRILKSGITAYGLNENLAIYRRPAKSLSSNKLVAVERIWFLYRNIANLSVLESIFYFGGWAVRATLRRLF</sequence>
<dbReference type="GO" id="GO:0016758">
    <property type="term" value="F:hexosyltransferase activity"/>
    <property type="evidence" value="ECO:0007669"/>
    <property type="project" value="UniProtKB-ARBA"/>
</dbReference>
<reference evidence="3" key="1">
    <citation type="submission" date="2016-10" db="EMBL/GenBank/DDBJ databases">
        <authorList>
            <person name="Varghese N."/>
            <person name="Submissions S."/>
        </authorList>
    </citation>
    <scope>NUCLEOTIDE SEQUENCE [LARGE SCALE GENOMIC DNA]</scope>
    <source>
        <strain evidence="3">P18</strain>
    </source>
</reference>
<dbReference type="CDD" id="cd00761">
    <property type="entry name" value="Glyco_tranf_GTA_type"/>
    <property type="match status" value="1"/>
</dbReference>
<proteinExistence type="predicted"/>
<accession>A0A1I5PHA6</accession>
<dbReference type="Gene3D" id="3.90.550.10">
    <property type="entry name" value="Spore Coat Polysaccharide Biosynthesis Protein SpsA, Chain A"/>
    <property type="match status" value="1"/>
</dbReference>
<dbReference type="Pfam" id="PF00535">
    <property type="entry name" value="Glycos_transf_2"/>
    <property type="match status" value="1"/>
</dbReference>
<dbReference type="RefSeq" id="WP_074882651.1">
    <property type="nucleotide sequence ID" value="NZ_FOXO01000001.1"/>
</dbReference>